<protein>
    <submittedName>
        <fullName evidence="3">Uncharacterized protein LOC106457606</fullName>
    </submittedName>
</protein>
<feature type="coiled-coil region" evidence="1">
    <location>
        <begin position="60"/>
        <end position="112"/>
    </location>
</feature>
<evidence type="ECO:0000256" key="1">
    <source>
        <dbReference type="SAM" id="Coils"/>
    </source>
</evidence>
<organism evidence="2 3">
    <name type="scientific">Limulus polyphemus</name>
    <name type="common">Atlantic horseshoe crab</name>
    <dbReference type="NCBI Taxonomy" id="6850"/>
    <lineage>
        <taxon>Eukaryota</taxon>
        <taxon>Metazoa</taxon>
        <taxon>Ecdysozoa</taxon>
        <taxon>Arthropoda</taxon>
        <taxon>Chelicerata</taxon>
        <taxon>Merostomata</taxon>
        <taxon>Xiphosura</taxon>
        <taxon>Limulidae</taxon>
        <taxon>Limulus</taxon>
    </lineage>
</organism>
<name>A0ABM1B0V1_LIMPO</name>
<dbReference type="RefSeq" id="XP_013772498.1">
    <property type="nucleotide sequence ID" value="XM_013917044.2"/>
</dbReference>
<sequence>MTEIWKDELDLRPAPELEADVLRLTTRLMMRERELRKTKLQMTSQIAYAHQLVALWKTRAEKQEEKMHLMLQQKDREMKEITLQLFRFQGDLKTEQRRIEKLFEEKDRIIKKQKLELVRLKRHLGRFVGGEQRKTRECHEQTYSESVRSEVENYAAQNTSKNTSIRGNDTLNIRPSLAKEPHSSRVTINWKNVANSKKDSCLRQRAIQDVTNVLQTAYSRSQGDDSSNQVTANQLIVDNGVKSKDLSLKAGEELTSCNSCNGIELSIRIKENKNIETAYSVKEKVHFKQKTPIDLNIVKGYSTLSLKGIKILSPHSMQL</sequence>
<evidence type="ECO:0000313" key="3">
    <source>
        <dbReference type="RefSeq" id="XP_013772498.1"/>
    </source>
</evidence>
<evidence type="ECO:0000313" key="2">
    <source>
        <dbReference type="Proteomes" id="UP000694941"/>
    </source>
</evidence>
<accession>A0ABM1B0V1</accession>
<dbReference type="Proteomes" id="UP000694941">
    <property type="component" value="Unplaced"/>
</dbReference>
<gene>
    <name evidence="3" type="primary">LOC106457606</name>
</gene>
<reference evidence="3" key="1">
    <citation type="submission" date="2025-08" db="UniProtKB">
        <authorList>
            <consortium name="RefSeq"/>
        </authorList>
    </citation>
    <scope>IDENTIFICATION</scope>
    <source>
        <tissue evidence="3">Muscle</tissue>
    </source>
</reference>
<keyword evidence="2" id="KW-1185">Reference proteome</keyword>
<keyword evidence="1" id="KW-0175">Coiled coil</keyword>
<proteinExistence type="predicted"/>
<dbReference type="GeneID" id="106457606"/>